<dbReference type="InterPro" id="IPR036291">
    <property type="entry name" value="NAD(P)-bd_dom_sf"/>
</dbReference>
<dbReference type="CDD" id="cd05324">
    <property type="entry name" value="carb_red_PTCR-like_SDR_c"/>
    <property type="match status" value="1"/>
</dbReference>
<dbReference type="PANTHER" id="PTHR43490:SF99">
    <property type="entry name" value="SHORT-CHAIN DEHYDROGENASE_REDUCTASE"/>
    <property type="match status" value="1"/>
</dbReference>
<evidence type="ECO:0000256" key="4">
    <source>
        <dbReference type="RuleBase" id="RU000363"/>
    </source>
</evidence>
<name>A0ABU3E853_9FLAO</name>
<evidence type="ECO:0000313" key="6">
    <source>
        <dbReference type="Proteomes" id="UP001261624"/>
    </source>
</evidence>
<accession>A0ABU3E853</accession>
<comment type="similarity">
    <text evidence="1 4">Belongs to the short-chain dehydrogenases/reductases (SDR) family.</text>
</comment>
<dbReference type="EMBL" id="JAVRHM010000037">
    <property type="protein sequence ID" value="MDT0691844.1"/>
    <property type="molecule type" value="Genomic_DNA"/>
</dbReference>
<keyword evidence="6" id="KW-1185">Reference proteome</keyword>
<dbReference type="PRINTS" id="PR00081">
    <property type="entry name" value="GDHRDH"/>
</dbReference>
<dbReference type="PANTHER" id="PTHR43490">
    <property type="entry name" value="(+)-NEOMENTHOL DEHYDROGENASE"/>
    <property type="match status" value="1"/>
</dbReference>
<evidence type="ECO:0000313" key="5">
    <source>
        <dbReference type="EMBL" id="MDT0691844.1"/>
    </source>
</evidence>
<reference evidence="5 6" key="1">
    <citation type="submission" date="2023-09" db="EMBL/GenBank/DDBJ databases">
        <authorList>
            <person name="Rey-Velasco X."/>
        </authorList>
    </citation>
    <scope>NUCLEOTIDE SEQUENCE [LARGE SCALE GENOMIC DNA]</scope>
    <source>
        <strain evidence="5 6">F188</strain>
    </source>
</reference>
<evidence type="ECO:0000256" key="2">
    <source>
        <dbReference type="ARBA" id="ARBA00022857"/>
    </source>
</evidence>
<dbReference type="Proteomes" id="UP001261624">
    <property type="component" value="Unassembled WGS sequence"/>
</dbReference>
<dbReference type="RefSeq" id="WP_311687570.1">
    <property type="nucleotide sequence ID" value="NZ_JAVRHM010000037.1"/>
</dbReference>
<evidence type="ECO:0000256" key="3">
    <source>
        <dbReference type="ARBA" id="ARBA00023002"/>
    </source>
</evidence>
<keyword evidence="2" id="KW-0521">NADP</keyword>
<sequence length="246" mass="26734">MKSVLVTGANKGVGYETARQLLQKGLFVYLGSRKIENGLKAVEKLKAEGLDHLKAIQIDVTDQESIHAARIEIGKSTKVLDALINNAGISGGGFPQTSIDSSIDTYKEVFDTNLFGVVRVTQSFIDLLRKSPEPRIVNVSSSGCSITLHSDPSWEFYHHKAAVYGPSKAALNMYTVCLAYELRETAFKVNAVDPGFIATDFNNHNGTDTAENAGGRIAKYAIIGQDGPNGKFISEFHNPETGEIPW</sequence>
<dbReference type="PRINTS" id="PR00080">
    <property type="entry name" value="SDRFAMILY"/>
</dbReference>
<gene>
    <name evidence="5" type="ORF">RM549_18775</name>
</gene>
<evidence type="ECO:0000256" key="1">
    <source>
        <dbReference type="ARBA" id="ARBA00006484"/>
    </source>
</evidence>
<dbReference type="Pfam" id="PF00106">
    <property type="entry name" value="adh_short"/>
    <property type="match status" value="1"/>
</dbReference>
<comment type="caution">
    <text evidence="5">The sequence shown here is derived from an EMBL/GenBank/DDBJ whole genome shotgun (WGS) entry which is preliminary data.</text>
</comment>
<dbReference type="InterPro" id="IPR045313">
    <property type="entry name" value="CBR1-like"/>
</dbReference>
<dbReference type="SUPFAM" id="SSF51735">
    <property type="entry name" value="NAD(P)-binding Rossmann-fold domains"/>
    <property type="match status" value="1"/>
</dbReference>
<dbReference type="Gene3D" id="3.40.50.720">
    <property type="entry name" value="NAD(P)-binding Rossmann-like Domain"/>
    <property type="match status" value="1"/>
</dbReference>
<proteinExistence type="inferred from homology"/>
<organism evidence="5 6">
    <name type="scientific">Autumnicola patrickiae</name>
    <dbReference type="NCBI Taxonomy" id="3075591"/>
    <lineage>
        <taxon>Bacteria</taxon>
        <taxon>Pseudomonadati</taxon>
        <taxon>Bacteroidota</taxon>
        <taxon>Flavobacteriia</taxon>
        <taxon>Flavobacteriales</taxon>
        <taxon>Flavobacteriaceae</taxon>
        <taxon>Autumnicola</taxon>
    </lineage>
</organism>
<keyword evidence="3" id="KW-0560">Oxidoreductase</keyword>
<dbReference type="InterPro" id="IPR002347">
    <property type="entry name" value="SDR_fam"/>
</dbReference>
<protein>
    <submittedName>
        <fullName evidence="5">SDR family oxidoreductase</fullName>
    </submittedName>
</protein>